<dbReference type="PANTHER" id="PTHR23501:SF59">
    <property type="entry name" value="MAJOR FACILITATOR SUPERFAMILY (MFS) PROFILE DOMAIN-CONTAINING PROTEIN-RELATED"/>
    <property type="match status" value="1"/>
</dbReference>
<accession>A0A9P4K8X1</accession>
<feature type="transmembrane region" description="Helical" evidence="5">
    <location>
        <begin position="16"/>
        <end position="34"/>
    </location>
</feature>
<dbReference type="InterPro" id="IPR011701">
    <property type="entry name" value="MFS"/>
</dbReference>
<keyword evidence="2 5" id="KW-0812">Transmembrane</keyword>
<feature type="transmembrane region" description="Helical" evidence="5">
    <location>
        <begin position="54"/>
        <end position="76"/>
    </location>
</feature>
<sequence length="528" mass="58030">MLDKVEKVKEVVHFDWRFYLTGLGLLVVNLIAAWDATAVSVALPTIAMALKGSALQSFWIGTAFLVAATIVIPLYSTCADILGRKVPFLASLGFFTMGSFITAIVGRFSVLLLGRSIQGIGAGGIYVLSKIIVEDLVSDTDRRNWRMIIGTTWIVGIITGPIIGGSLAENGNWRWIFWINLPFCGLAYLIFPIFAQMKPASSGLVLHKLARVDWVGNVLFACSLIAFLLGLSWGGITYIWSDSRTVLSILFGLVGFILFLVWSYFSPFTPIITLSPFLNLTSIATYFSGLVQGAVSFSALYFLPLFFQVFKPTITITESAIWIFPWTFTFSVFTLLTYIVIGRLFSYRMMVWGGWAFLALGTGLTTLFTRTIGTPMWICIALWSGAGLGMLYPSIHIASRIPSPLQLKDGDVREAITNFTFFQTLGQALGVAVAGITFQNGLYDQLRGNELLQRLALQYARDAVAYSTVVRGMEGETGSLRTVLQDAYITSFKHIYVTMAALAGAAFAVSFLMRPVPKERDEVKGGEA</sequence>
<dbReference type="Proteomes" id="UP000800093">
    <property type="component" value="Unassembled WGS sequence"/>
</dbReference>
<dbReference type="OrthoDB" id="2351791at2759"/>
<organism evidence="7 8">
    <name type="scientific">Lojkania enalia</name>
    <dbReference type="NCBI Taxonomy" id="147567"/>
    <lineage>
        <taxon>Eukaryota</taxon>
        <taxon>Fungi</taxon>
        <taxon>Dikarya</taxon>
        <taxon>Ascomycota</taxon>
        <taxon>Pezizomycotina</taxon>
        <taxon>Dothideomycetes</taxon>
        <taxon>Pleosporomycetidae</taxon>
        <taxon>Pleosporales</taxon>
        <taxon>Pleosporales incertae sedis</taxon>
        <taxon>Lojkania</taxon>
    </lineage>
</organism>
<feature type="transmembrane region" description="Helical" evidence="5">
    <location>
        <begin position="214"/>
        <end position="240"/>
    </location>
</feature>
<comment type="subcellular location">
    <subcellularLocation>
        <location evidence="1">Membrane</location>
        <topology evidence="1">Multi-pass membrane protein</topology>
    </subcellularLocation>
</comment>
<evidence type="ECO:0000259" key="6">
    <source>
        <dbReference type="PROSITE" id="PS50850"/>
    </source>
</evidence>
<dbReference type="InterPro" id="IPR036259">
    <property type="entry name" value="MFS_trans_sf"/>
</dbReference>
<evidence type="ECO:0000313" key="8">
    <source>
        <dbReference type="Proteomes" id="UP000800093"/>
    </source>
</evidence>
<gene>
    <name evidence="7" type="ORF">CC78DRAFT_466245</name>
</gene>
<dbReference type="PANTHER" id="PTHR23501">
    <property type="entry name" value="MAJOR FACILITATOR SUPERFAMILY"/>
    <property type="match status" value="1"/>
</dbReference>
<feature type="transmembrane region" description="Helical" evidence="5">
    <location>
        <begin position="416"/>
        <end position="438"/>
    </location>
</feature>
<dbReference type="PROSITE" id="PS50850">
    <property type="entry name" value="MFS"/>
    <property type="match status" value="1"/>
</dbReference>
<feature type="transmembrane region" description="Helical" evidence="5">
    <location>
        <begin position="494"/>
        <end position="513"/>
    </location>
</feature>
<protein>
    <submittedName>
        <fullName evidence="7">MFS general substrate transporter</fullName>
    </submittedName>
</protein>
<dbReference type="InterPro" id="IPR020846">
    <property type="entry name" value="MFS_dom"/>
</dbReference>
<proteinExistence type="predicted"/>
<dbReference type="AlphaFoldDB" id="A0A9P4K8X1"/>
<feature type="transmembrane region" description="Helical" evidence="5">
    <location>
        <begin position="246"/>
        <end position="265"/>
    </location>
</feature>
<evidence type="ECO:0000256" key="2">
    <source>
        <dbReference type="ARBA" id="ARBA00022692"/>
    </source>
</evidence>
<feature type="transmembrane region" description="Helical" evidence="5">
    <location>
        <begin position="88"/>
        <end position="110"/>
    </location>
</feature>
<feature type="transmembrane region" description="Helical" evidence="5">
    <location>
        <begin position="277"/>
        <end position="303"/>
    </location>
</feature>
<dbReference type="Gene3D" id="1.20.1720.10">
    <property type="entry name" value="Multidrug resistance protein D"/>
    <property type="match status" value="1"/>
</dbReference>
<keyword evidence="4 5" id="KW-0472">Membrane</keyword>
<dbReference type="GO" id="GO:0022857">
    <property type="term" value="F:transmembrane transporter activity"/>
    <property type="evidence" value="ECO:0007669"/>
    <property type="project" value="InterPro"/>
</dbReference>
<name>A0A9P4K8X1_9PLEO</name>
<dbReference type="SUPFAM" id="SSF103473">
    <property type="entry name" value="MFS general substrate transporter"/>
    <property type="match status" value="2"/>
</dbReference>
<evidence type="ECO:0000256" key="1">
    <source>
        <dbReference type="ARBA" id="ARBA00004141"/>
    </source>
</evidence>
<feature type="domain" description="Major facilitator superfamily (MFS) profile" evidence="6">
    <location>
        <begin position="21"/>
        <end position="518"/>
    </location>
</feature>
<feature type="transmembrane region" description="Helical" evidence="5">
    <location>
        <begin position="145"/>
        <end position="163"/>
    </location>
</feature>
<comment type="caution">
    <text evidence="7">The sequence shown here is derived from an EMBL/GenBank/DDBJ whole genome shotgun (WGS) entry which is preliminary data.</text>
</comment>
<feature type="transmembrane region" description="Helical" evidence="5">
    <location>
        <begin position="349"/>
        <end position="369"/>
    </location>
</feature>
<evidence type="ECO:0000256" key="4">
    <source>
        <dbReference type="ARBA" id="ARBA00023136"/>
    </source>
</evidence>
<keyword evidence="3 5" id="KW-1133">Transmembrane helix</keyword>
<evidence type="ECO:0000313" key="7">
    <source>
        <dbReference type="EMBL" id="KAF2263238.1"/>
    </source>
</evidence>
<dbReference type="GO" id="GO:0005886">
    <property type="term" value="C:plasma membrane"/>
    <property type="evidence" value="ECO:0007669"/>
    <property type="project" value="TreeGrafter"/>
</dbReference>
<feature type="transmembrane region" description="Helical" evidence="5">
    <location>
        <begin position="323"/>
        <end position="342"/>
    </location>
</feature>
<keyword evidence="8" id="KW-1185">Reference proteome</keyword>
<evidence type="ECO:0000256" key="3">
    <source>
        <dbReference type="ARBA" id="ARBA00022989"/>
    </source>
</evidence>
<evidence type="ECO:0000256" key="5">
    <source>
        <dbReference type="SAM" id="Phobius"/>
    </source>
</evidence>
<feature type="transmembrane region" description="Helical" evidence="5">
    <location>
        <begin position="375"/>
        <end position="395"/>
    </location>
</feature>
<reference evidence="8" key="1">
    <citation type="journal article" date="2020" name="Stud. Mycol.">
        <title>101 Dothideomycetes genomes: A test case for predicting lifestyles and emergence of pathogens.</title>
        <authorList>
            <person name="Haridas S."/>
            <person name="Albert R."/>
            <person name="Binder M."/>
            <person name="Bloem J."/>
            <person name="LaButti K."/>
            <person name="Salamov A."/>
            <person name="Andreopoulos B."/>
            <person name="Baker S."/>
            <person name="Barry K."/>
            <person name="Bills G."/>
            <person name="Bluhm B."/>
            <person name="Cannon C."/>
            <person name="Castanera R."/>
            <person name="Culley D."/>
            <person name="Daum C."/>
            <person name="Ezra D."/>
            <person name="Gonzalez J."/>
            <person name="Henrissat B."/>
            <person name="Kuo A."/>
            <person name="Liang C."/>
            <person name="Lipzen A."/>
            <person name="Lutzoni F."/>
            <person name="Magnuson J."/>
            <person name="Mondo S."/>
            <person name="Nolan M."/>
            <person name="Ohm R."/>
            <person name="Pangilinan J."/>
            <person name="Park H.-J."/>
            <person name="Ramirez L."/>
            <person name="Alfaro M."/>
            <person name="Sun H."/>
            <person name="Tritt A."/>
            <person name="Yoshinaga Y."/>
            <person name="Zwiers L.-H."/>
            <person name="Turgeon B."/>
            <person name="Goodwin S."/>
            <person name="Spatafora J."/>
            <person name="Crous P."/>
            <person name="Grigoriev I."/>
        </authorList>
    </citation>
    <scope>NUCLEOTIDE SEQUENCE [LARGE SCALE GENOMIC DNA]</scope>
    <source>
        <strain evidence="8">CBS 304.66</strain>
    </source>
</reference>
<dbReference type="Pfam" id="PF07690">
    <property type="entry name" value="MFS_1"/>
    <property type="match status" value="1"/>
</dbReference>
<dbReference type="EMBL" id="ML986629">
    <property type="protein sequence ID" value="KAF2263238.1"/>
    <property type="molecule type" value="Genomic_DNA"/>
</dbReference>
<feature type="transmembrane region" description="Helical" evidence="5">
    <location>
        <begin position="175"/>
        <end position="194"/>
    </location>
</feature>